<dbReference type="AlphaFoldDB" id="A0A7W5YQP0"/>
<evidence type="ECO:0000256" key="3">
    <source>
        <dbReference type="ARBA" id="ARBA00022676"/>
    </source>
</evidence>
<keyword evidence="5 8" id="KW-0812">Transmembrane</keyword>
<dbReference type="PANTHER" id="PTHR33908">
    <property type="entry name" value="MANNOSYLTRANSFERASE YKCB-RELATED"/>
    <property type="match status" value="1"/>
</dbReference>
<feature type="transmembrane region" description="Helical" evidence="8">
    <location>
        <begin position="237"/>
        <end position="259"/>
    </location>
</feature>
<dbReference type="GO" id="GO:0005886">
    <property type="term" value="C:plasma membrane"/>
    <property type="evidence" value="ECO:0007669"/>
    <property type="project" value="UniProtKB-SubCell"/>
</dbReference>
<dbReference type="InterPro" id="IPR050297">
    <property type="entry name" value="LipidA_mod_glycosyltrf_83"/>
</dbReference>
<name>A0A7W5YQP0_9ACTN</name>
<feature type="transmembrane region" description="Helical" evidence="8">
    <location>
        <begin position="103"/>
        <end position="126"/>
    </location>
</feature>
<proteinExistence type="predicted"/>
<evidence type="ECO:0000256" key="4">
    <source>
        <dbReference type="ARBA" id="ARBA00022679"/>
    </source>
</evidence>
<feature type="transmembrane region" description="Helical" evidence="8">
    <location>
        <begin position="36"/>
        <end position="57"/>
    </location>
</feature>
<evidence type="ECO:0000256" key="8">
    <source>
        <dbReference type="SAM" id="Phobius"/>
    </source>
</evidence>
<keyword evidence="6 8" id="KW-1133">Transmembrane helix</keyword>
<keyword evidence="10" id="KW-1185">Reference proteome</keyword>
<comment type="caution">
    <text evidence="9">The sequence shown here is derived from an EMBL/GenBank/DDBJ whole genome shotgun (WGS) entry which is preliminary data.</text>
</comment>
<accession>A0A7W5YQP0</accession>
<evidence type="ECO:0000313" key="10">
    <source>
        <dbReference type="Proteomes" id="UP000579945"/>
    </source>
</evidence>
<keyword evidence="2" id="KW-1003">Cell membrane</keyword>
<sequence length="530" mass="57132">MERRVSGRLVLLAYRPARDRPGSGAMLRRLSACGRWAWRHALFAGVLVAAATLRIVAAAGYPSMLWTGDSAVYVRAALTLTPAAHHPGGYPILLWLLRPLHGFTAVVAAQAVMGLLTGVMVYALVWRAARARWPHRPWLPQALGCAASIPVLLDGDRLQLEHLLVSDELFAFLVMSAVTVLLWRSPVPRWSAGAAGLLAGCAAVTRIVGLPLILVIAAGLVMTGLNGAGAGAWRRRASGLTVIVAVGAFLVPVTAYMAWFHSHYGEWGFNRHGAVWLYGRTAAFADCARIKPAPDLAVLCPKRPPSDPRIASPVYAAMFSKESPFRRIGGIYGPRSNDLARRFLWAAIKAQPGDYLRVVARDTLRAFEPGRSPYPTTWTEAKYHFPKSARRALNSAAAVRQTELAEAYGGATGVTLVVQPYARWVRAYQARLSLPGPALAVLMLIPVVGVAARWRQRRRPGTEAGARGRDGEALTAWLMAGALLVIPAASADYDPRYVLPAIPLACLAAALTLIPRTPAPERPGTEANPH</sequence>
<reference evidence="9 10" key="1">
    <citation type="submission" date="2020-08" db="EMBL/GenBank/DDBJ databases">
        <title>Sequencing the genomes of 1000 actinobacteria strains.</title>
        <authorList>
            <person name="Klenk H.-P."/>
        </authorList>
    </citation>
    <scope>NUCLEOTIDE SEQUENCE [LARGE SCALE GENOMIC DNA]</scope>
    <source>
        <strain evidence="9 10">DSM 44320</strain>
    </source>
</reference>
<dbReference type="EMBL" id="JACIBV010000001">
    <property type="protein sequence ID" value="MBB3726564.1"/>
    <property type="molecule type" value="Genomic_DNA"/>
</dbReference>
<keyword evidence="7 8" id="KW-0472">Membrane</keyword>
<organism evidence="9 10">
    <name type="scientific">Nonomuraea dietziae</name>
    <dbReference type="NCBI Taxonomy" id="65515"/>
    <lineage>
        <taxon>Bacteria</taxon>
        <taxon>Bacillati</taxon>
        <taxon>Actinomycetota</taxon>
        <taxon>Actinomycetes</taxon>
        <taxon>Streptosporangiales</taxon>
        <taxon>Streptosporangiaceae</taxon>
        <taxon>Nonomuraea</taxon>
    </lineage>
</organism>
<dbReference type="RefSeq" id="WP_183646074.1">
    <property type="nucleotide sequence ID" value="NZ_JACIBV010000001.1"/>
</dbReference>
<feature type="transmembrane region" description="Helical" evidence="8">
    <location>
        <begin position="473"/>
        <end position="491"/>
    </location>
</feature>
<evidence type="ECO:0000256" key="7">
    <source>
        <dbReference type="ARBA" id="ARBA00023136"/>
    </source>
</evidence>
<protein>
    <recommendedName>
        <fullName evidence="11">Glycosyltransferase RgtA/B/C/D-like domain-containing protein</fullName>
    </recommendedName>
</protein>
<keyword evidence="3" id="KW-0328">Glycosyltransferase</keyword>
<dbReference type="PANTHER" id="PTHR33908:SF11">
    <property type="entry name" value="MEMBRANE PROTEIN"/>
    <property type="match status" value="1"/>
</dbReference>
<comment type="subcellular location">
    <subcellularLocation>
        <location evidence="1">Cell membrane</location>
        <topology evidence="1">Multi-pass membrane protein</topology>
    </subcellularLocation>
</comment>
<evidence type="ECO:0008006" key="11">
    <source>
        <dbReference type="Google" id="ProtNLM"/>
    </source>
</evidence>
<feature type="transmembrane region" description="Helical" evidence="8">
    <location>
        <begin position="434"/>
        <end position="452"/>
    </location>
</feature>
<dbReference type="GO" id="GO:0009103">
    <property type="term" value="P:lipopolysaccharide biosynthetic process"/>
    <property type="evidence" value="ECO:0007669"/>
    <property type="project" value="UniProtKB-ARBA"/>
</dbReference>
<gene>
    <name evidence="9" type="ORF">FHR33_002424</name>
</gene>
<keyword evidence="4" id="KW-0808">Transferase</keyword>
<feature type="transmembrane region" description="Helical" evidence="8">
    <location>
        <begin position="203"/>
        <end position="225"/>
    </location>
</feature>
<evidence type="ECO:0000313" key="9">
    <source>
        <dbReference type="EMBL" id="MBB3726564.1"/>
    </source>
</evidence>
<dbReference type="GO" id="GO:0016763">
    <property type="term" value="F:pentosyltransferase activity"/>
    <property type="evidence" value="ECO:0007669"/>
    <property type="project" value="TreeGrafter"/>
</dbReference>
<evidence type="ECO:0000256" key="2">
    <source>
        <dbReference type="ARBA" id="ARBA00022475"/>
    </source>
</evidence>
<evidence type="ECO:0000256" key="5">
    <source>
        <dbReference type="ARBA" id="ARBA00022692"/>
    </source>
</evidence>
<feature type="transmembrane region" description="Helical" evidence="8">
    <location>
        <begin position="163"/>
        <end position="183"/>
    </location>
</feature>
<dbReference type="Proteomes" id="UP000579945">
    <property type="component" value="Unassembled WGS sequence"/>
</dbReference>
<evidence type="ECO:0000256" key="6">
    <source>
        <dbReference type="ARBA" id="ARBA00022989"/>
    </source>
</evidence>
<dbReference type="GeneID" id="95388919"/>
<evidence type="ECO:0000256" key="1">
    <source>
        <dbReference type="ARBA" id="ARBA00004651"/>
    </source>
</evidence>